<dbReference type="OrthoDB" id="4337860at2"/>
<dbReference type="Pfam" id="PF02371">
    <property type="entry name" value="Transposase_20"/>
    <property type="match status" value="1"/>
</dbReference>
<dbReference type="RefSeq" id="WP_143923227.1">
    <property type="nucleotide sequence ID" value="NZ_VLTK01000008.1"/>
</dbReference>
<dbReference type="InterPro" id="IPR003346">
    <property type="entry name" value="Transposase_20"/>
</dbReference>
<accession>A0A556CAQ2</accession>
<dbReference type="EMBL" id="VLTK01000008">
    <property type="protein sequence ID" value="TSI14519.1"/>
    <property type="molecule type" value="Genomic_DNA"/>
</dbReference>
<protein>
    <submittedName>
        <fullName evidence="2">IS110 family transposase</fullName>
    </submittedName>
</protein>
<comment type="caution">
    <text evidence="2">The sequence shown here is derived from an EMBL/GenBank/DDBJ whole genome shotgun (WGS) entry which is preliminary data.</text>
</comment>
<dbReference type="AlphaFoldDB" id="A0A556CAQ2"/>
<reference evidence="2 3" key="1">
    <citation type="submission" date="2019-07" db="EMBL/GenBank/DDBJ databases">
        <title>Draft genome sequence of Brevibacterium aurantiacum XU54 isolated from Xinjiang China.</title>
        <authorList>
            <person name="Xu X."/>
        </authorList>
    </citation>
    <scope>NUCLEOTIDE SEQUENCE [LARGE SCALE GENOMIC DNA]</scope>
    <source>
        <strain evidence="2 3">XU54</strain>
    </source>
</reference>
<dbReference type="Proteomes" id="UP000316406">
    <property type="component" value="Unassembled WGS sequence"/>
</dbReference>
<name>A0A556CAQ2_BREAU</name>
<evidence type="ECO:0000259" key="1">
    <source>
        <dbReference type="Pfam" id="PF02371"/>
    </source>
</evidence>
<dbReference type="GO" id="GO:0004803">
    <property type="term" value="F:transposase activity"/>
    <property type="evidence" value="ECO:0007669"/>
    <property type="project" value="InterPro"/>
</dbReference>
<organism evidence="2 3">
    <name type="scientific">Brevibacterium aurantiacum</name>
    <dbReference type="NCBI Taxonomy" id="273384"/>
    <lineage>
        <taxon>Bacteria</taxon>
        <taxon>Bacillati</taxon>
        <taxon>Actinomycetota</taxon>
        <taxon>Actinomycetes</taxon>
        <taxon>Micrococcales</taxon>
        <taxon>Brevibacteriaceae</taxon>
        <taxon>Brevibacterium</taxon>
    </lineage>
</organism>
<feature type="domain" description="Transposase IS116/IS110/IS902 C-terminal" evidence="1">
    <location>
        <begin position="13"/>
        <end position="95"/>
    </location>
</feature>
<gene>
    <name evidence="2" type="ORF">FO013_14190</name>
</gene>
<evidence type="ECO:0000313" key="2">
    <source>
        <dbReference type="EMBL" id="TSI14519.1"/>
    </source>
</evidence>
<dbReference type="GO" id="GO:0003677">
    <property type="term" value="F:DNA binding"/>
    <property type="evidence" value="ECO:0007669"/>
    <property type="project" value="InterPro"/>
</dbReference>
<evidence type="ECO:0000313" key="3">
    <source>
        <dbReference type="Proteomes" id="UP000316406"/>
    </source>
</evidence>
<dbReference type="GO" id="GO:0006313">
    <property type="term" value="P:DNA transposition"/>
    <property type="evidence" value="ECO:0007669"/>
    <property type="project" value="InterPro"/>
</dbReference>
<keyword evidence="3" id="KW-1185">Reference proteome</keyword>
<sequence>MISELVTASAPRLLEQFRIGVETAAEIPIVAVANPERARSLAAFAKLAGISPAPAGSKMTSGKYRINHGRHRQLNAAIYRTVIVRMRFHESTIAYVNLKAEMYPGEYFASVDHFIAWFDLYMCWTPE</sequence>
<proteinExistence type="predicted"/>